<comment type="caution">
    <text evidence="1">The sequence shown here is derived from an EMBL/GenBank/DDBJ whole genome shotgun (WGS) entry which is preliminary data.</text>
</comment>
<sequence>LFQAQLLASVEPAAGALVQMVDVLNSIVQAGPNLLVITNTDFVNFSTRVTQFEIQDDDVIKGGLRELIYGSCHSFKIAIDIIFEAAKFEREGQRTDAA</sequence>
<name>A0AAV5X0Y7_9BILA</name>
<protein>
    <submittedName>
        <fullName evidence="1">Uncharacterized protein</fullName>
    </submittedName>
</protein>
<dbReference type="EMBL" id="BTSY01000007">
    <property type="protein sequence ID" value="GMT36570.1"/>
    <property type="molecule type" value="Genomic_DNA"/>
</dbReference>
<proteinExistence type="predicted"/>
<gene>
    <name evidence="1" type="ORF">PFISCL1PPCAC_27867</name>
</gene>
<feature type="non-terminal residue" evidence="1">
    <location>
        <position position="98"/>
    </location>
</feature>
<organism evidence="1 2">
    <name type="scientific">Pristionchus fissidentatus</name>
    <dbReference type="NCBI Taxonomy" id="1538716"/>
    <lineage>
        <taxon>Eukaryota</taxon>
        <taxon>Metazoa</taxon>
        <taxon>Ecdysozoa</taxon>
        <taxon>Nematoda</taxon>
        <taxon>Chromadorea</taxon>
        <taxon>Rhabditida</taxon>
        <taxon>Rhabditina</taxon>
        <taxon>Diplogasteromorpha</taxon>
        <taxon>Diplogasteroidea</taxon>
        <taxon>Neodiplogasteridae</taxon>
        <taxon>Pristionchus</taxon>
    </lineage>
</organism>
<evidence type="ECO:0000313" key="1">
    <source>
        <dbReference type="EMBL" id="GMT36570.1"/>
    </source>
</evidence>
<dbReference type="Proteomes" id="UP001432322">
    <property type="component" value="Unassembled WGS sequence"/>
</dbReference>
<reference evidence="1" key="1">
    <citation type="submission" date="2023-10" db="EMBL/GenBank/DDBJ databases">
        <title>Genome assembly of Pristionchus species.</title>
        <authorList>
            <person name="Yoshida K."/>
            <person name="Sommer R.J."/>
        </authorList>
    </citation>
    <scope>NUCLEOTIDE SEQUENCE</scope>
    <source>
        <strain evidence="1">RS5133</strain>
    </source>
</reference>
<dbReference type="AlphaFoldDB" id="A0AAV5X0Y7"/>
<keyword evidence="2" id="KW-1185">Reference proteome</keyword>
<feature type="non-terminal residue" evidence="1">
    <location>
        <position position="1"/>
    </location>
</feature>
<evidence type="ECO:0000313" key="2">
    <source>
        <dbReference type="Proteomes" id="UP001432322"/>
    </source>
</evidence>
<accession>A0AAV5X0Y7</accession>